<dbReference type="RefSeq" id="WP_303762828.1">
    <property type="nucleotide sequence ID" value="NZ_JABZGR010000002.1"/>
</dbReference>
<accession>A0A929RWT0</accession>
<feature type="domain" description="Chorismate-utilising enzyme C-terminal" evidence="1">
    <location>
        <begin position="80"/>
        <end position="324"/>
    </location>
</feature>
<keyword evidence="2" id="KW-0808">Transferase</keyword>
<name>A0A929RWT0_9BACT</name>
<organism evidence="2 3">
    <name type="scientific">Alloprevotella tannerae</name>
    <dbReference type="NCBI Taxonomy" id="76122"/>
    <lineage>
        <taxon>Bacteria</taxon>
        <taxon>Pseudomonadati</taxon>
        <taxon>Bacteroidota</taxon>
        <taxon>Bacteroidia</taxon>
        <taxon>Bacteroidales</taxon>
        <taxon>Prevotellaceae</taxon>
        <taxon>Alloprevotella</taxon>
    </lineage>
</organism>
<dbReference type="InterPro" id="IPR015890">
    <property type="entry name" value="Chorismate_C"/>
</dbReference>
<proteinExistence type="predicted"/>
<protein>
    <submittedName>
        <fullName evidence="2">Aminodeoxychorismate synthase component I</fullName>
        <ecNumber evidence="2">2.6.1.85</ecNumber>
    </submittedName>
</protein>
<evidence type="ECO:0000313" key="3">
    <source>
        <dbReference type="Proteomes" id="UP000704068"/>
    </source>
</evidence>
<dbReference type="EC" id="2.6.1.85" evidence="2"/>
<dbReference type="InterPro" id="IPR019999">
    <property type="entry name" value="Anth_synth_I-like"/>
</dbReference>
<dbReference type="SUPFAM" id="SSF56322">
    <property type="entry name" value="ADC synthase"/>
    <property type="match status" value="1"/>
</dbReference>
<dbReference type="PRINTS" id="PR00095">
    <property type="entry name" value="ANTSNTHASEI"/>
</dbReference>
<evidence type="ECO:0000259" key="1">
    <source>
        <dbReference type="Pfam" id="PF00425"/>
    </source>
</evidence>
<dbReference type="Pfam" id="PF00425">
    <property type="entry name" value="Chorismate_bind"/>
    <property type="match status" value="1"/>
</dbReference>
<dbReference type="AlphaFoldDB" id="A0A929RWT0"/>
<dbReference type="EMBL" id="JABZGR010000002">
    <property type="protein sequence ID" value="MBF0969721.1"/>
    <property type="molecule type" value="Genomic_DNA"/>
</dbReference>
<dbReference type="PANTHER" id="PTHR11236">
    <property type="entry name" value="AMINOBENZOATE/ANTHRANILATE SYNTHASE"/>
    <property type="match status" value="1"/>
</dbReference>
<dbReference type="NCBIfam" id="NF005486">
    <property type="entry name" value="PRK07093.1"/>
    <property type="match status" value="1"/>
</dbReference>
<dbReference type="Proteomes" id="UP000704068">
    <property type="component" value="Unassembled WGS sequence"/>
</dbReference>
<dbReference type="PANTHER" id="PTHR11236:SF50">
    <property type="entry name" value="AMINODEOXYCHORISMATE SYNTHASE COMPONENT 1"/>
    <property type="match status" value="1"/>
</dbReference>
<comment type="caution">
    <text evidence="2">The sequence shown here is derived from an EMBL/GenBank/DDBJ whole genome shotgun (WGS) entry which is preliminary data.</text>
</comment>
<reference evidence="2" key="1">
    <citation type="submission" date="2020-04" db="EMBL/GenBank/DDBJ databases">
        <title>Deep metagenomics examines the oral microbiome during advanced dental caries in children, revealing novel taxa and co-occurrences with host molecules.</title>
        <authorList>
            <person name="Baker J.L."/>
            <person name="Morton J.T."/>
            <person name="Dinis M."/>
            <person name="Alvarez R."/>
            <person name="Tran N.C."/>
            <person name="Knight R."/>
            <person name="Edlund A."/>
        </authorList>
    </citation>
    <scope>NUCLEOTIDE SEQUENCE</scope>
    <source>
        <strain evidence="2">JCVI_34_bin.1</strain>
    </source>
</reference>
<dbReference type="GO" id="GO:0000162">
    <property type="term" value="P:L-tryptophan biosynthetic process"/>
    <property type="evidence" value="ECO:0007669"/>
    <property type="project" value="TreeGrafter"/>
</dbReference>
<evidence type="ECO:0000313" key="2">
    <source>
        <dbReference type="EMBL" id="MBF0969721.1"/>
    </source>
</evidence>
<dbReference type="Gene3D" id="3.60.120.10">
    <property type="entry name" value="Anthranilate synthase"/>
    <property type="match status" value="1"/>
</dbReference>
<sequence length="329" mass="36389">MYFDNVSALFQRLNQLGEARRPCFFLINYELTEGYLSLAGEDAPDFWATIQGRSNVTLPAPEAFPPPVDPNLTIHPESLETYARRFEIIQAGLHHGNSFLANLTIRTPIDGPLSLQSIFLHSPALYKVCLPHQFVCFSPERFIAIDAQGRIAAHPMKGTIDATLPNAAETILSDPKEQAEHATIVDLLRNDLGSVATDIEVRRYRYIDRIATAQGAILQVSSEVVGQLPSTWPSQLGDMLSVLLPAGSICGAPKASTVKLIAEAEQISRGYYTGICGYFDGQTLDCGVMIRFIELQDGQYYFRSGGGITVNSDCRKEYEEVIQKVYLPR</sequence>
<gene>
    <name evidence="2" type="ORF">HXK21_01575</name>
</gene>
<keyword evidence="2" id="KW-0032">Aminotransferase</keyword>
<dbReference type="GO" id="GO:0046820">
    <property type="term" value="F:4-amino-4-deoxychorismate synthase activity"/>
    <property type="evidence" value="ECO:0007669"/>
    <property type="project" value="UniProtKB-EC"/>
</dbReference>
<dbReference type="InterPro" id="IPR005801">
    <property type="entry name" value="ADC_synthase"/>
</dbReference>